<evidence type="ECO:0000256" key="8">
    <source>
        <dbReference type="ARBA" id="ARBA00023136"/>
    </source>
</evidence>
<keyword evidence="8 10" id="KW-0472">Membrane</keyword>
<reference evidence="12 13" key="1">
    <citation type="journal article" date="2019" name="Sci. Rep.">
        <title>Comparative genomics of chytrid fungi reveal insights into the obligate biotrophic and pathogenic lifestyle of Synchytrium endobioticum.</title>
        <authorList>
            <person name="van de Vossenberg B.T.L.H."/>
            <person name="Warris S."/>
            <person name="Nguyen H.D.T."/>
            <person name="van Gent-Pelzer M.P.E."/>
            <person name="Joly D.L."/>
            <person name="van de Geest H.C."/>
            <person name="Bonants P.J.M."/>
            <person name="Smith D.S."/>
            <person name="Levesque C.A."/>
            <person name="van der Lee T.A.J."/>
        </authorList>
    </citation>
    <scope>NUCLEOTIDE SEQUENCE [LARGE SCALE GENOMIC DNA]</scope>
    <source>
        <strain evidence="12 13">CBS 809.83</strain>
    </source>
</reference>
<keyword evidence="5 10" id="KW-0999">Mitochondrion inner membrane</keyword>
<sequence length="275" mass="30239">MDSKTASASKEGSCPVDHSSFAAMSGKPAPTSKASSCPVDHASLAALGGKSTPPSQPSASTTTSSSSSGCPVDHTGSSTPLNPLNMMPNLSQTPAAEQEAALPTARTQSSIPRSDAKSTWEYPSPQQFYNALVRKGYETPVHEVSGMVDIHNFLNEACWDEIRKWEKRFHCDCKDLKLKKFQGRPKDLTPKARVYSWFGVDKPFDRHDWTVDRCGEDVRYVLDYYSSPDEMPGMPVFNVDVRPALDSPSAIFDRARMGAQRIWEKVFGAPAEEEE</sequence>
<comment type="similarity">
    <text evidence="2 10">Belongs to the cytochrome c-type heme lyase family.</text>
</comment>
<keyword evidence="3 10" id="KW-0349">Heme</keyword>
<gene>
    <name evidence="12" type="ORF">PhCBS80983_g03827</name>
</gene>
<dbReference type="GO" id="GO:0046872">
    <property type="term" value="F:metal ion binding"/>
    <property type="evidence" value="ECO:0007669"/>
    <property type="project" value="UniProtKB-KW"/>
</dbReference>
<evidence type="ECO:0000313" key="12">
    <source>
        <dbReference type="EMBL" id="TPX57468.1"/>
    </source>
</evidence>
<keyword evidence="13" id="KW-1185">Reference proteome</keyword>
<feature type="compositionally biased region" description="Polar residues" evidence="11">
    <location>
        <begin position="1"/>
        <end position="10"/>
    </location>
</feature>
<dbReference type="Pfam" id="PF01265">
    <property type="entry name" value="Cyto_heme_lyase"/>
    <property type="match status" value="1"/>
</dbReference>
<evidence type="ECO:0000256" key="3">
    <source>
        <dbReference type="ARBA" id="ARBA00022617"/>
    </source>
</evidence>
<evidence type="ECO:0000256" key="2">
    <source>
        <dbReference type="ARBA" id="ARBA00007255"/>
    </source>
</evidence>
<evidence type="ECO:0000256" key="6">
    <source>
        <dbReference type="ARBA" id="ARBA00023004"/>
    </source>
</evidence>
<evidence type="ECO:0000256" key="5">
    <source>
        <dbReference type="ARBA" id="ARBA00022792"/>
    </source>
</evidence>
<dbReference type="PANTHER" id="PTHR12743">
    <property type="entry name" value="CYTOCHROME C1 HEME LYASE"/>
    <property type="match status" value="1"/>
</dbReference>
<comment type="function">
    <text evidence="10">Lyase that catalyzes the covalent linking of the heme group to the cytochrome C apoprotein to produce the mature functional cytochrome.</text>
</comment>
<comment type="caution">
    <text evidence="12">The sequence shown here is derived from an EMBL/GenBank/DDBJ whole genome shotgun (WGS) entry which is preliminary data.</text>
</comment>
<accession>A0A507E2W8</accession>
<feature type="compositionally biased region" description="Low complexity" evidence="11">
    <location>
        <begin position="51"/>
        <end position="68"/>
    </location>
</feature>
<evidence type="ECO:0000256" key="11">
    <source>
        <dbReference type="SAM" id="MobiDB-lite"/>
    </source>
</evidence>
<dbReference type="GO" id="GO:0005743">
    <property type="term" value="C:mitochondrial inner membrane"/>
    <property type="evidence" value="ECO:0007669"/>
    <property type="project" value="UniProtKB-SubCell"/>
</dbReference>
<feature type="region of interest" description="Disordered" evidence="11">
    <location>
        <begin position="1"/>
        <end position="119"/>
    </location>
</feature>
<dbReference type="PANTHER" id="PTHR12743:SF3">
    <property type="entry name" value="HOLOCYTOCHROME-C SYNTHASE"/>
    <property type="match status" value="1"/>
</dbReference>
<comment type="catalytic activity">
    <reaction evidence="10">
        <text>holo-[cytochrome c] = apo-[cytochrome c] + heme b</text>
        <dbReference type="Rhea" id="RHEA:22648"/>
        <dbReference type="Rhea" id="RHEA-COMP:10725"/>
        <dbReference type="Rhea" id="RHEA-COMP:10726"/>
        <dbReference type="ChEBI" id="CHEBI:29950"/>
        <dbReference type="ChEBI" id="CHEBI:60344"/>
        <dbReference type="ChEBI" id="CHEBI:83739"/>
        <dbReference type="EC" id="4.4.1.17"/>
    </reaction>
</comment>
<dbReference type="GO" id="GO:0004408">
    <property type="term" value="F:holocytochrome-c synthase activity"/>
    <property type="evidence" value="ECO:0007669"/>
    <property type="project" value="UniProtKB-EC"/>
</dbReference>
<protein>
    <recommendedName>
        <fullName evidence="10">Holocytochrome c-type synthase</fullName>
        <ecNumber evidence="10">4.4.1.17</ecNumber>
    </recommendedName>
</protein>
<dbReference type="Proteomes" id="UP000318582">
    <property type="component" value="Unassembled WGS sequence"/>
</dbReference>
<dbReference type="AlphaFoldDB" id="A0A507E2W8"/>
<keyword evidence="6 10" id="KW-0408">Iron</keyword>
<evidence type="ECO:0000256" key="1">
    <source>
        <dbReference type="ARBA" id="ARBA00004273"/>
    </source>
</evidence>
<dbReference type="EC" id="4.4.1.17" evidence="10"/>
<dbReference type="InterPro" id="IPR000511">
    <property type="entry name" value="Holocyt_c/c1_synthase"/>
</dbReference>
<feature type="compositionally biased region" description="Polar residues" evidence="11">
    <location>
        <begin position="75"/>
        <end position="95"/>
    </location>
</feature>
<organism evidence="12 13">
    <name type="scientific">Powellomyces hirtus</name>
    <dbReference type="NCBI Taxonomy" id="109895"/>
    <lineage>
        <taxon>Eukaryota</taxon>
        <taxon>Fungi</taxon>
        <taxon>Fungi incertae sedis</taxon>
        <taxon>Chytridiomycota</taxon>
        <taxon>Chytridiomycota incertae sedis</taxon>
        <taxon>Chytridiomycetes</taxon>
        <taxon>Spizellomycetales</taxon>
        <taxon>Powellomycetaceae</taxon>
        <taxon>Powellomyces</taxon>
    </lineage>
</organism>
<evidence type="ECO:0000256" key="4">
    <source>
        <dbReference type="ARBA" id="ARBA00022723"/>
    </source>
</evidence>
<evidence type="ECO:0000256" key="7">
    <source>
        <dbReference type="ARBA" id="ARBA00023128"/>
    </source>
</evidence>
<evidence type="ECO:0000313" key="13">
    <source>
        <dbReference type="Proteomes" id="UP000318582"/>
    </source>
</evidence>
<dbReference type="PROSITE" id="PS00822">
    <property type="entry name" value="CYTO_HEME_LYASE_2"/>
    <property type="match status" value="1"/>
</dbReference>
<evidence type="ECO:0000256" key="9">
    <source>
        <dbReference type="ARBA" id="ARBA00023239"/>
    </source>
</evidence>
<proteinExistence type="inferred from homology"/>
<dbReference type="STRING" id="109895.A0A507E2W8"/>
<evidence type="ECO:0000256" key="10">
    <source>
        <dbReference type="RuleBase" id="RU363130"/>
    </source>
</evidence>
<keyword evidence="4 10" id="KW-0479">Metal-binding</keyword>
<keyword evidence="7 10" id="KW-0496">Mitochondrion</keyword>
<comment type="subcellular location">
    <subcellularLocation>
        <location evidence="1 10">Mitochondrion inner membrane</location>
    </subcellularLocation>
</comment>
<keyword evidence="9 10" id="KW-0456">Lyase</keyword>
<dbReference type="EMBL" id="QEAQ01000052">
    <property type="protein sequence ID" value="TPX57468.1"/>
    <property type="molecule type" value="Genomic_DNA"/>
</dbReference>
<name>A0A507E2W8_9FUNG</name>